<dbReference type="RefSeq" id="WP_187056964.1">
    <property type="nucleotide sequence ID" value="NZ_CP060412.1"/>
</dbReference>
<dbReference type="Proteomes" id="UP000515873">
    <property type="component" value="Chromosome"/>
</dbReference>
<name>A0A7G8Q3Z4_9GAMM</name>
<accession>A0A7G8Q3Z4</accession>
<organism evidence="1 2">
    <name type="scientific">Dyella telluris</name>
    <dbReference type="NCBI Taxonomy" id="2763498"/>
    <lineage>
        <taxon>Bacteria</taxon>
        <taxon>Pseudomonadati</taxon>
        <taxon>Pseudomonadota</taxon>
        <taxon>Gammaproteobacteria</taxon>
        <taxon>Lysobacterales</taxon>
        <taxon>Rhodanobacteraceae</taxon>
        <taxon>Dyella</taxon>
    </lineage>
</organism>
<evidence type="ECO:0000313" key="2">
    <source>
        <dbReference type="Proteomes" id="UP000515873"/>
    </source>
</evidence>
<reference evidence="1 2" key="1">
    <citation type="submission" date="2020-08" db="EMBL/GenBank/DDBJ databases">
        <title>Dyella sp. G9 isolated from forest soil.</title>
        <authorList>
            <person name="Fu J."/>
            <person name="Qiu L."/>
        </authorList>
    </citation>
    <scope>NUCLEOTIDE SEQUENCE [LARGE SCALE GENOMIC DNA]</scope>
    <source>
        <strain evidence="1 2">G9</strain>
    </source>
</reference>
<proteinExistence type="predicted"/>
<dbReference type="EMBL" id="CP060412">
    <property type="protein sequence ID" value="QNK01502.1"/>
    <property type="molecule type" value="Genomic_DNA"/>
</dbReference>
<sequence length="69" mass="7573">MTTRAALQKALNRIEGHLPDLLEQFPEPGDFWPAFAGEADTLLESAGQEHDWVADKLESMLAFHGAPSP</sequence>
<dbReference type="KEGG" id="dtl:H8F01_21115"/>
<protein>
    <submittedName>
        <fullName evidence="1">Uncharacterized protein</fullName>
    </submittedName>
</protein>
<evidence type="ECO:0000313" key="1">
    <source>
        <dbReference type="EMBL" id="QNK01502.1"/>
    </source>
</evidence>
<gene>
    <name evidence="1" type="ORF">H8F01_21115</name>
</gene>
<dbReference type="AlphaFoldDB" id="A0A7G8Q3Z4"/>
<keyword evidence="2" id="KW-1185">Reference proteome</keyword>